<evidence type="ECO:0008006" key="4">
    <source>
        <dbReference type="Google" id="ProtNLM"/>
    </source>
</evidence>
<sequence length="285" mass="33659">MVSLEVGYSDDTEVLEVRLRQLRNTSDYFHDHLHGTSEHFVVPNSSPRLFRIYIDFMKTSHLHHPDSDETTDRRFSFGTLIDIFEFAKDYEIDTLRNAALDEFFLRIIDNPDRLPYKYIHDIYKATSSNSSLRSLIVDVIVNIGTKQETKNWKDDLPKEFMMDCLIAANEDEIVPFSGDRSEDDVLDWLEDMKRKLCDLFHVHDFEPESDRTTNQGRPSSRMRPFTKTSRSQRGKRARRRKETEVSDERSDEEGGIDPERQKWAEEEAAERMKYLMEPMSARVRY</sequence>
<dbReference type="RefSeq" id="XP_043171014.1">
    <property type="nucleotide sequence ID" value="XM_043315079.1"/>
</dbReference>
<dbReference type="Proteomes" id="UP000676310">
    <property type="component" value="Unassembled WGS sequence"/>
</dbReference>
<protein>
    <recommendedName>
        <fullName evidence="4">BTB domain-containing protein</fullName>
    </recommendedName>
</protein>
<feature type="region of interest" description="Disordered" evidence="1">
    <location>
        <begin position="207"/>
        <end position="264"/>
    </location>
</feature>
<dbReference type="AlphaFoldDB" id="A0A8J2I3B4"/>
<evidence type="ECO:0000256" key="1">
    <source>
        <dbReference type="SAM" id="MobiDB-lite"/>
    </source>
</evidence>
<gene>
    <name evidence="2" type="ORF">ALTATR162_LOCUS7451</name>
</gene>
<feature type="compositionally biased region" description="Basic residues" evidence="1">
    <location>
        <begin position="230"/>
        <end position="240"/>
    </location>
</feature>
<reference evidence="2" key="1">
    <citation type="submission" date="2021-05" db="EMBL/GenBank/DDBJ databases">
        <authorList>
            <person name="Stam R."/>
        </authorList>
    </citation>
    <scope>NUCLEOTIDE SEQUENCE</scope>
    <source>
        <strain evidence="2">CS162</strain>
    </source>
</reference>
<dbReference type="EMBL" id="CAJRGZ010000022">
    <property type="protein sequence ID" value="CAG5172300.1"/>
    <property type="molecule type" value="Genomic_DNA"/>
</dbReference>
<keyword evidence="3" id="KW-1185">Reference proteome</keyword>
<dbReference type="GeneID" id="67019453"/>
<evidence type="ECO:0000313" key="2">
    <source>
        <dbReference type="EMBL" id="CAG5172300.1"/>
    </source>
</evidence>
<comment type="caution">
    <text evidence="2">The sequence shown here is derived from an EMBL/GenBank/DDBJ whole genome shotgun (WGS) entry which is preliminary data.</text>
</comment>
<dbReference type="OrthoDB" id="3690922at2759"/>
<proteinExistence type="predicted"/>
<dbReference type="SUPFAM" id="SSF54695">
    <property type="entry name" value="POZ domain"/>
    <property type="match status" value="1"/>
</dbReference>
<organism evidence="2 3">
    <name type="scientific">Alternaria atra</name>
    <dbReference type="NCBI Taxonomy" id="119953"/>
    <lineage>
        <taxon>Eukaryota</taxon>
        <taxon>Fungi</taxon>
        <taxon>Dikarya</taxon>
        <taxon>Ascomycota</taxon>
        <taxon>Pezizomycotina</taxon>
        <taxon>Dothideomycetes</taxon>
        <taxon>Pleosporomycetidae</taxon>
        <taxon>Pleosporales</taxon>
        <taxon>Pleosporineae</taxon>
        <taxon>Pleosporaceae</taxon>
        <taxon>Alternaria</taxon>
        <taxon>Alternaria sect. Ulocladioides</taxon>
    </lineage>
</organism>
<name>A0A8J2I3B4_9PLEO</name>
<evidence type="ECO:0000313" key="3">
    <source>
        <dbReference type="Proteomes" id="UP000676310"/>
    </source>
</evidence>
<dbReference type="Gene3D" id="3.30.710.10">
    <property type="entry name" value="Potassium Channel Kv1.1, Chain A"/>
    <property type="match status" value="1"/>
</dbReference>
<dbReference type="InterPro" id="IPR011333">
    <property type="entry name" value="SKP1/BTB/POZ_sf"/>
</dbReference>
<accession>A0A8J2I3B4</accession>